<dbReference type="Proteomes" id="UP001229955">
    <property type="component" value="Chromosome"/>
</dbReference>
<dbReference type="Gene3D" id="3.30.460.40">
    <property type="match status" value="1"/>
</dbReference>
<dbReference type="RefSeq" id="WP_367887443.1">
    <property type="nucleotide sequence ID" value="NZ_CP130612.1"/>
</dbReference>
<evidence type="ECO:0000313" key="1">
    <source>
        <dbReference type="EMBL" id="WKW11752.1"/>
    </source>
</evidence>
<dbReference type="KEGG" id="pspc:Strain318_001015"/>
<dbReference type="InterPro" id="IPR043519">
    <property type="entry name" value="NT_sf"/>
</dbReference>
<accession>A0AA49JTJ1</accession>
<dbReference type="EMBL" id="CP130612">
    <property type="protein sequence ID" value="WKW11752.1"/>
    <property type="molecule type" value="Genomic_DNA"/>
</dbReference>
<dbReference type="AlphaFoldDB" id="A0AA49JYZ0"/>
<sequence>MTERKEFWSARYVLGDPRADEPPRGRNHDERLRMVRELSAMGYRCDLTSDFRDMVAAFLDEDVQFLIVGAHALAIHGVPRATGDLDLWVAANPENAARVWRALLRFGAPVHDLKFRQVDFEEAREVFQLGQPPNRIDIMTLVSGVSFADAWKARVIGKFEGRDVGFLSREHLIQNKSSTGRGKDRVDLEMLGPPLED</sequence>
<dbReference type="EMBL" id="CP130613">
    <property type="protein sequence ID" value="WKW14662.1"/>
    <property type="molecule type" value="Genomic_DNA"/>
</dbReference>
<evidence type="ECO:0008006" key="4">
    <source>
        <dbReference type="Google" id="ProtNLM"/>
    </source>
</evidence>
<evidence type="ECO:0000313" key="3">
    <source>
        <dbReference type="Proteomes" id="UP001229955"/>
    </source>
</evidence>
<proteinExistence type="predicted"/>
<protein>
    <recommendedName>
        <fullName evidence="4">Nucleotidyltransferase family protein</fullName>
    </recommendedName>
</protein>
<keyword evidence="3" id="KW-1185">Reference proteome</keyword>
<accession>A0AA49JYZ0</accession>
<reference evidence="2" key="1">
    <citation type="submission" date="2023-07" db="EMBL/GenBank/DDBJ databases">
        <authorList>
            <person name="Haufschild T."/>
            <person name="Kallscheuer N."/>
            <person name="Hammer J."/>
            <person name="Kohn T."/>
            <person name="Kabuu M."/>
            <person name="Jogler M."/>
            <person name="Wohfarth N."/>
            <person name="Heuer A."/>
            <person name="Rohde M."/>
            <person name="van Teeseling M.C.F."/>
            <person name="Jogler C."/>
        </authorList>
    </citation>
    <scope>NUCLEOTIDE SEQUENCE</scope>
    <source>
        <strain evidence="1">Strain 138</strain>
        <strain evidence="2">Strain 318</strain>
    </source>
</reference>
<dbReference type="SUPFAM" id="SSF81301">
    <property type="entry name" value="Nucleotidyltransferase"/>
    <property type="match status" value="1"/>
</dbReference>
<gene>
    <name evidence="1" type="ORF">Strain138_001015</name>
    <name evidence="2" type="ORF">Strain318_001015</name>
</gene>
<evidence type="ECO:0000313" key="2">
    <source>
        <dbReference type="EMBL" id="WKW14662.1"/>
    </source>
</evidence>
<name>A0AA49JYZ0_9BACT</name>
<organism evidence="2 3">
    <name type="scientific">Pseudogemmatithrix spongiicola</name>
    <dbReference type="NCBI Taxonomy" id="3062599"/>
    <lineage>
        <taxon>Bacteria</taxon>
        <taxon>Pseudomonadati</taxon>
        <taxon>Gemmatimonadota</taxon>
        <taxon>Gemmatimonadia</taxon>
        <taxon>Gemmatimonadales</taxon>
        <taxon>Gemmatimonadaceae</taxon>
        <taxon>Pseudogemmatithrix</taxon>
    </lineage>
</organism>